<accession>A0ABQ4UQA7</accession>
<organism evidence="1 2">
    <name type="scientific">Methylorubrum suomiense</name>
    <dbReference type="NCBI Taxonomy" id="144191"/>
    <lineage>
        <taxon>Bacteria</taxon>
        <taxon>Pseudomonadati</taxon>
        <taxon>Pseudomonadota</taxon>
        <taxon>Alphaproteobacteria</taxon>
        <taxon>Hyphomicrobiales</taxon>
        <taxon>Methylobacteriaceae</taxon>
        <taxon>Methylorubrum</taxon>
    </lineage>
</organism>
<dbReference type="RefSeq" id="WP_137831617.1">
    <property type="nucleotide sequence ID" value="NZ_BPRE01000002.1"/>
</dbReference>
<evidence type="ECO:0000313" key="2">
    <source>
        <dbReference type="Proteomes" id="UP001055093"/>
    </source>
</evidence>
<comment type="caution">
    <text evidence="1">The sequence shown here is derived from an EMBL/GenBank/DDBJ whole genome shotgun (WGS) entry which is preliminary data.</text>
</comment>
<gene>
    <name evidence="1" type="ORF">BGCPKDLD_1077</name>
</gene>
<name>A0ABQ4UQA7_9HYPH</name>
<evidence type="ECO:0008006" key="3">
    <source>
        <dbReference type="Google" id="ProtNLM"/>
    </source>
</evidence>
<dbReference type="Proteomes" id="UP001055093">
    <property type="component" value="Unassembled WGS sequence"/>
</dbReference>
<reference evidence="1" key="2">
    <citation type="submission" date="2021-08" db="EMBL/GenBank/DDBJ databases">
        <authorList>
            <person name="Tani A."/>
            <person name="Ola A."/>
            <person name="Ogura Y."/>
            <person name="Katsura K."/>
            <person name="Hayashi T."/>
        </authorList>
    </citation>
    <scope>NUCLEOTIDE SEQUENCE</scope>
    <source>
        <strain evidence="1">DSM 14458</strain>
    </source>
</reference>
<dbReference type="EMBL" id="BPRE01000002">
    <property type="protein sequence ID" value="GJE74506.1"/>
    <property type="molecule type" value="Genomic_DNA"/>
</dbReference>
<keyword evidence="2" id="KW-1185">Reference proteome</keyword>
<reference evidence="1" key="1">
    <citation type="journal article" date="2021" name="Front. Microbiol.">
        <title>Comprehensive Comparative Genomics and Phenotyping of Methylobacterium Species.</title>
        <authorList>
            <person name="Alessa O."/>
            <person name="Ogura Y."/>
            <person name="Fujitani Y."/>
            <person name="Takami H."/>
            <person name="Hayashi T."/>
            <person name="Sahin N."/>
            <person name="Tani A."/>
        </authorList>
    </citation>
    <scope>NUCLEOTIDE SEQUENCE</scope>
    <source>
        <strain evidence="1">DSM 14458</strain>
    </source>
</reference>
<evidence type="ECO:0000313" key="1">
    <source>
        <dbReference type="EMBL" id="GJE74506.1"/>
    </source>
</evidence>
<sequence length="202" mass="20276">MPAPMVTTQLVDRSGNPLGVAAAPLVTSNAPGEAHIGQVGGTTIISTGVLIRPADTADYAVGDLIGASTAPGVGNVMVLPGVARIPGGTGRVIRVRAATNQAAFVGTLRLHLFKTLVAPAVGDNGVLAAAVANYVNYYGSADVTLAQGILSDGSKGFMAFSPPIAFDVPAGASDIYALLEARTAFTPASGQRFSVTVEADVD</sequence>
<proteinExistence type="predicted"/>
<protein>
    <recommendedName>
        <fullName evidence="3">Minor tail protein</fullName>
    </recommendedName>
</protein>